<gene>
    <name evidence="2" type="ordered locus">Ferp_2469</name>
</gene>
<dbReference type="Proteomes" id="UP000002613">
    <property type="component" value="Chromosome"/>
</dbReference>
<organism evidence="2 3">
    <name type="scientific">Ferroglobus placidus (strain DSM 10642 / AEDII12DO)</name>
    <dbReference type="NCBI Taxonomy" id="589924"/>
    <lineage>
        <taxon>Archaea</taxon>
        <taxon>Methanobacteriati</taxon>
        <taxon>Methanobacteriota</taxon>
        <taxon>Archaeoglobi</taxon>
        <taxon>Archaeoglobales</taxon>
        <taxon>Archaeoglobaceae</taxon>
        <taxon>Ferroglobus</taxon>
    </lineage>
</organism>
<keyword evidence="3" id="KW-1185">Reference proteome</keyword>
<accession>D3S286</accession>
<dbReference type="Gene3D" id="3.30.1540.10">
    <property type="entry name" value="formyl-coa transferase, domain 3"/>
    <property type="match status" value="1"/>
</dbReference>
<reference evidence="2 3" key="2">
    <citation type="journal article" date="2011" name="Stand. Genomic Sci.">
        <title>Complete genome sequence of Ferroglobus placidus AEDII12DO.</title>
        <authorList>
            <person name="Anderson I."/>
            <person name="Risso C."/>
            <person name="Holmes D."/>
            <person name="Lucas S."/>
            <person name="Copeland A."/>
            <person name="Lapidus A."/>
            <person name="Cheng J.F."/>
            <person name="Bruce D."/>
            <person name="Goodwin L."/>
            <person name="Pitluck S."/>
            <person name="Saunders E."/>
            <person name="Brettin T."/>
            <person name="Detter J.C."/>
            <person name="Han C."/>
            <person name="Tapia R."/>
            <person name="Larimer F."/>
            <person name="Land M."/>
            <person name="Hauser L."/>
            <person name="Woyke T."/>
            <person name="Lovley D."/>
            <person name="Kyrpides N."/>
            <person name="Ivanova N."/>
        </authorList>
    </citation>
    <scope>NUCLEOTIDE SEQUENCE [LARGE SCALE GENOMIC DNA]</scope>
    <source>
        <strain evidence="3">DSM 10642 / AEDII12DO</strain>
    </source>
</reference>
<dbReference type="Gene3D" id="3.40.50.10540">
    <property type="entry name" value="Crotonobetainyl-coa:carnitine coa-transferase, domain 1"/>
    <property type="match status" value="1"/>
</dbReference>
<dbReference type="OrthoDB" id="51528at2157"/>
<dbReference type="InterPro" id="IPR023606">
    <property type="entry name" value="CoA-Trfase_III_dom_1_sf"/>
</dbReference>
<dbReference type="eggNOG" id="arCOG02304">
    <property type="taxonomic scope" value="Archaea"/>
</dbReference>
<dbReference type="SUPFAM" id="SSF89796">
    <property type="entry name" value="CoA-transferase family III (CaiB/BaiF)"/>
    <property type="match status" value="1"/>
</dbReference>
<dbReference type="AlphaFoldDB" id="D3S286"/>
<evidence type="ECO:0000313" key="3">
    <source>
        <dbReference type="Proteomes" id="UP000002613"/>
    </source>
</evidence>
<dbReference type="GO" id="GO:0033608">
    <property type="term" value="F:formyl-CoA transferase activity"/>
    <property type="evidence" value="ECO:0007669"/>
    <property type="project" value="UniProtKB-EC"/>
</dbReference>
<dbReference type="KEGG" id="fpl:Ferp_2469"/>
<keyword evidence="1 2" id="KW-0808">Transferase</keyword>
<dbReference type="PANTHER" id="PTHR48207:SF3">
    <property type="entry name" value="SUCCINATE--HYDROXYMETHYLGLUTARATE COA-TRANSFERASE"/>
    <property type="match status" value="1"/>
</dbReference>
<reference evidence="3" key="1">
    <citation type="submission" date="2010-02" db="EMBL/GenBank/DDBJ databases">
        <title>Complete sequence of Ferroglobus placidus DSM 10642.</title>
        <authorList>
            <consortium name="US DOE Joint Genome Institute"/>
            <person name="Lucas S."/>
            <person name="Copeland A."/>
            <person name="Lapidus A."/>
            <person name="Cheng J.-F."/>
            <person name="Bruce D."/>
            <person name="Goodwin L."/>
            <person name="Pitluck S."/>
            <person name="Saunders E."/>
            <person name="Brettin T."/>
            <person name="Detter J.C."/>
            <person name="Han C."/>
            <person name="Tapia R."/>
            <person name="Larimer F."/>
            <person name="Land M."/>
            <person name="Hauser L."/>
            <person name="Kyrpides N."/>
            <person name="Ivanova N."/>
            <person name="Holmes D."/>
            <person name="Lovley D."/>
            <person name="Kyrpides N."/>
            <person name="Anderson I.J."/>
            <person name="Woyke T."/>
        </authorList>
    </citation>
    <scope>NUCLEOTIDE SEQUENCE [LARGE SCALE GENOMIC DNA]</scope>
    <source>
        <strain evidence="3">DSM 10642 / AEDII12DO</strain>
    </source>
</reference>
<dbReference type="PaxDb" id="589924-Ferp_2469"/>
<dbReference type="STRING" id="589924.Ferp_2469"/>
<dbReference type="PANTHER" id="PTHR48207">
    <property type="entry name" value="SUCCINATE--HYDROXYMETHYLGLUTARATE COA-TRANSFERASE"/>
    <property type="match status" value="1"/>
</dbReference>
<dbReference type="EC" id="2.8.3.16" evidence="2"/>
<dbReference type="RefSeq" id="WP_012966910.1">
    <property type="nucleotide sequence ID" value="NC_013849.1"/>
</dbReference>
<protein>
    <submittedName>
        <fullName evidence="2">Formyl-CoA transferase</fullName>
        <ecNumber evidence="2">2.8.3.16</ecNumber>
    </submittedName>
</protein>
<evidence type="ECO:0000256" key="1">
    <source>
        <dbReference type="ARBA" id="ARBA00022679"/>
    </source>
</evidence>
<dbReference type="Pfam" id="PF02515">
    <property type="entry name" value="CoA_transf_3"/>
    <property type="match status" value="1"/>
</dbReference>
<dbReference type="HOGENOM" id="CLU_033975_2_0_2"/>
<proteinExistence type="predicted"/>
<name>D3S286_FERPA</name>
<dbReference type="EMBL" id="CP001899">
    <property type="protein sequence ID" value="ADC66577.1"/>
    <property type="molecule type" value="Genomic_DNA"/>
</dbReference>
<sequence length="445" mass="50904">MRDYFEWTNELFSPEKVFEKPEVLEGIRVLDLTMVIHGPETTSLLAEFGAEVIKIEPPKMGDLIRSVSLWARFWKEASLGATWVNRNKYYVSIDLKNPKGRDLFLKLAKKSDVIVENFRPGVMDKLGLSYRHVKEVNPNIIYLSLSGYGQWGERKDWPSFDASGQAMSGVSAVSGYEERIPLRLPHYPGDFINATVGFMAVLIALYYREKTGKGQYIDLSQVETLPRIMDAIYTYVALKGEDRPRMGNRDPNLSPANMYRTRDGKLVVISILSQKEFEALCKAMNAEDLLKNERFSTTTARLKKENADELDKIVAEWVSKKTLDEVIEAAKNYGFSASPVRRSFEVYHDEHLRSRKSVWIYDDPILGSFAAAGTPIKLSKTPGRIKWSVYPVGYHNRYVFKKILGLNDEEIEELVKEGVISYWADVIGRKPPSDFKPEDDPVFKW</sequence>
<dbReference type="InterPro" id="IPR050483">
    <property type="entry name" value="CoA-transferase_III_domain"/>
</dbReference>
<evidence type="ECO:0000313" key="2">
    <source>
        <dbReference type="EMBL" id="ADC66577.1"/>
    </source>
</evidence>
<dbReference type="InterPro" id="IPR003673">
    <property type="entry name" value="CoA-Trfase_fam_III"/>
</dbReference>
<dbReference type="GeneID" id="8780011"/>
<dbReference type="InterPro" id="IPR044855">
    <property type="entry name" value="CoA-Trfase_III_dom3_sf"/>
</dbReference>